<accession>A0A6P2C3V2</accession>
<reference evidence="1 2" key="1">
    <citation type="submission" date="2018-11" db="EMBL/GenBank/DDBJ databases">
        <title>Trebonia kvetii gen.nov., sp.nov., a novel acidophilic actinobacterium, and proposal of the new actinobacterial family Treboniaceae fam. nov.</title>
        <authorList>
            <person name="Rapoport D."/>
            <person name="Sagova-Mareckova M."/>
            <person name="Sedlacek I."/>
            <person name="Provaznik J."/>
            <person name="Kralova S."/>
            <person name="Pavlinic D."/>
            <person name="Benes V."/>
            <person name="Kopecky J."/>
        </authorList>
    </citation>
    <scope>NUCLEOTIDE SEQUENCE [LARGE SCALE GENOMIC DNA]</scope>
    <source>
        <strain evidence="1 2">15Tr583</strain>
    </source>
</reference>
<dbReference type="Gene3D" id="3.40.50.300">
    <property type="entry name" value="P-loop containing nucleotide triphosphate hydrolases"/>
    <property type="match status" value="1"/>
</dbReference>
<dbReference type="GO" id="GO:0016740">
    <property type="term" value="F:transferase activity"/>
    <property type="evidence" value="ECO:0007669"/>
    <property type="project" value="UniProtKB-KW"/>
</dbReference>
<evidence type="ECO:0000313" key="1">
    <source>
        <dbReference type="EMBL" id="TVZ04881.1"/>
    </source>
</evidence>
<keyword evidence="1" id="KW-0808">Transferase</keyword>
<dbReference type="Pfam" id="PF13469">
    <property type="entry name" value="Sulfotransfer_3"/>
    <property type="match status" value="1"/>
</dbReference>
<dbReference type="SUPFAM" id="SSF52540">
    <property type="entry name" value="P-loop containing nucleoside triphosphate hydrolases"/>
    <property type="match status" value="1"/>
</dbReference>
<dbReference type="Proteomes" id="UP000460272">
    <property type="component" value="Unassembled WGS sequence"/>
</dbReference>
<protein>
    <submittedName>
        <fullName evidence="1">Sulfotransferase</fullName>
    </submittedName>
</protein>
<dbReference type="OrthoDB" id="3337911at2"/>
<dbReference type="InterPro" id="IPR027417">
    <property type="entry name" value="P-loop_NTPase"/>
</dbReference>
<sequence>MMPPRHLLIVNARNVTRPVFVIGAPHSGAESVGRALKISPGFHVTIGHHVVLQAVYGFARRPSLYSGRGDAAAAVIRDAFAQGWQIGPTSCLDCTPQCRSAAGLRDGEVGPCAELRGLNRFGDASPDLAYCAEALVAAFPDALIVQVVRDGRDTVAAMLADPMAMSWFRPSVVNIETEFPNPFYGVEDESDRLTWPSLSDVGKCALRWRGAIRLAARLRRALAPDQLKTLRYEDMARDPGAAAATLTSFTGSKIAAPVTPSTKRAKLEQNQWRRTLSFSQLSDIEKVAGEELRRLGYK</sequence>
<proteinExistence type="predicted"/>
<organism evidence="1 2">
    <name type="scientific">Trebonia kvetii</name>
    <dbReference type="NCBI Taxonomy" id="2480626"/>
    <lineage>
        <taxon>Bacteria</taxon>
        <taxon>Bacillati</taxon>
        <taxon>Actinomycetota</taxon>
        <taxon>Actinomycetes</taxon>
        <taxon>Streptosporangiales</taxon>
        <taxon>Treboniaceae</taxon>
        <taxon>Trebonia</taxon>
    </lineage>
</organism>
<dbReference type="EMBL" id="RPFW01000002">
    <property type="protein sequence ID" value="TVZ04881.1"/>
    <property type="molecule type" value="Genomic_DNA"/>
</dbReference>
<gene>
    <name evidence="1" type="ORF">EAS64_09575</name>
</gene>
<name>A0A6P2C3V2_9ACTN</name>
<comment type="caution">
    <text evidence="1">The sequence shown here is derived from an EMBL/GenBank/DDBJ whole genome shotgun (WGS) entry which is preliminary data.</text>
</comment>
<evidence type="ECO:0000313" key="2">
    <source>
        <dbReference type="Proteomes" id="UP000460272"/>
    </source>
</evidence>
<keyword evidence="2" id="KW-1185">Reference proteome</keyword>
<dbReference type="AlphaFoldDB" id="A0A6P2C3V2"/>